<evidence type="ECO:0000313" key="2">
    <source>
        <dbReference type="EMBL" id="GFJ77247.1"/>
    </source>
</evidence>
<comment type="caution">
    <text evidence="2">The sequence shown here is derived from an EMBL/GenBank/DDBJ whole genome shotgun (WGS) entry which is preliminary data.</text>
</comment>
<accession>A0A6V8K668</accession>
<dbReference type="Proteomes" id="UP000482800">
    <property type="component" value="Unassembled WGS sequence"/>
</dbReference>
<name>A0A6V8K668_9ACTN</name>
<protein>
    <submittedName>
        <fullName evidence="2">Uncharacterized protein</fullName>
    </submittedName>
</protein>
<reference evidence="2 3" key="2">
    <citation type="submission" date="2020-03" db="EMBL/GenBank/DDBJ databases">
        <authorList>
            <person name="Ichikawa N."/>
            <person name="Kimura A."/>
            <person name="Kitahashi Y."/>
            <person name="Uohara A."/>
        </authorList>
    </citation>
    <scope>NUCLEOTIDE SEQUENCE [LARGE SCALE GENOMIC DNA]</scope>
    <source>
        <strain evidence="2 3">NBRC 108639</strain>
    </source>
</reference>
<keyword evidence="3" id="KW-1185">Reference proteome</keyword>
<feature type="region of interest" description="Disordered" evidence="1">
    <location>
        <begin position="28"/>
        <end position="49"/>
    </location>
</feature>
<organism evidence="2 3">
    <name type="scientific">Phytohabitans houttuyneae</name>
    <dbReference type="NCBI Taxonomy" id="1076126"/>
    <lineage>
        <taxon>Bacteria</taxon>
        <taxon>Bacillati</taxon>
        <taxon>Actinomycetota</taxon>
        <taxon>Actinomycetes</taxon>
        <taxon>Micromonosporales</taxon>
        <taxon>Micromonosporaceae</taxon>
    </lineage>
</organism>
<dbReference type="EMBL" id="BLPF01000001">
    <property type="protein sequence ID" value="GFJ77247.1"/>
    <property type="molecule type" value="Genomic_DNA"/>
</dbReference>
<dbReference type="AlphaFoldDB" id="A0A6V8K668"/>
<evidence type="ECO:0000256" key="1">
    <source>
        <dbReference type="SAM" id="MobiDB-lite"/>
    </source>
</evidence>
<reference evidence="2 3" key="1">
    <citation type="submission" date="2020-03" db="EMBL/GenBank/DDBJ databases">
        <title>Whole genome shotgun sequence of Phytohabitans houttuyneae NBRC 108639.</title>
        <authorList>
            <person name="Komaki H."/>
            <person name="Tamura T."/>
        </authorList>
    </citation>
    <scope>NUCLEOTIDE SEQUENCE [LARGE SCALE GENOMIC DNA]</scope>
    <source>
        <strain evidence="2 3">NBRC 108639</strain>
    </source>
</reference>
<sequence>MPGKSVRPRGRTERVNRKGPLWIELAQQGGQLDPAADHGEPAAQVGPNRKARQVPRHMLAEVGACVPLAVHRLGQQLDVAVHGAGDLADGTGALVHWRGGRRDPAEVATGHPGSVDSGRPLVVLGSACTQLVSTTVG</sequence>
<proteinExistence type="predicted"/>
<evidence type="ECO:0000313" key="3">
    <source>
        <dbReference type="Proteomes" id="UP000482800"/>
    </source>
</evidence>
<gene>
    <name evidence="2" type="ORF">Phou_014270</name>
</gene>